<accession>A0ABT1FA88</accession>
<dbReference type="PRINTS" id="PR00744">
    <property type="entry name" value="GLHYDRLASE37"/>
</dbReference>
<dbReference type="InterPro" id="IPR001661">
    <property type="entry name" value="Glyco_hydro_37"/>
</dbReference>
<organism evidence="3 4">
    <name type="scientific">Dyella lutea</name>
    <dbReference type="NCBI Taxonomy" id="2950441"/>
    <lineage>
        <taxon>Bacteria</taxon>
        <taxon>Pseudomonadati</taxon>
        <taxon>Pseudomonadota</taxon>
        <taxon>Gammaproteobacteria</taxon>
        <taxon>Lysobacterales</taxon>
        <taxon>Rhodanobacteraceae</taxon>
        <taxon>Dyella</taxon>
    </lineage>
</organism>
<dbReference type="PROSITE" id="PS00927">
    <property type="entry name" value="TREHALASE_1"/>
    <property type="match status" value="1"/>
</dbReference>
<evidence type="ECO:0000256" key="2">
    <source>
        <dbReference type="ARBA" id="ARBA00023295"/>
    </source>
</evidence>
<comment type="caution">
    <text evidence="3">The sequence shown here is derived from an EMBL/GenBank/DDBJ whole genome shotgun (WGS) entry which is preliminary data.</text>
</comment>
<dbReference type="Gene3D" id="1.50.10.10">
    <property type="match status" value="1"/>
</dbReference>
<name>A0ABT1FA88_9GAMM</name>
<evidence type="ECO:0000256" key="1">
    <source>
        <dbReference type="ARBA" id="ARBA00022801"/>
    </source>
</evidence>
<evidence type="ECO:0000313" key="3">
    <source>
        <dbReference type="EMBL" id="MCP1372933.1"/>
    </source>
</evidence>
<dbReference type="PANTHER" id="PTHR23403:SF8">
    <property type="entry name" value="CYTOPLASMIC TREHALASE"/>
    <property type="match status" value="1"/>
</dbReference>
<proteinExistence type="predicted"/>
<dbReference type="NCBIfam" id="NF009774">
    <property type="entry name" value="PRK13271.1"/>
    <property type="match status" value="1"/>
</dbReference>
<dbReference type="InterPro" id="IPR008928">
    <property type="entry name" value="6-hairpin_glycosidase_sf"/>
</dbReference>
<gene>
    <name evidence="3" type="primary">treF</name>
    <name evidence="3" type="ORF">NC595_02540</name>
</gene>
<dbReference type="EMBL" id="JAMZEK010000001">
    <property type="protein sequence ID" value="MCP1372933.1"/>
    <property type="molecule type" value="Genomic_DNA"/>
</dbReference>
<dbReference type="SUPFAM" id="SSF48208">
    <property type="entry name" value="Six-hairpin glycosidases"/>
    <property type="match status" value="1"/>
</dbReference>
<protein>
    <submittedName>
        <fullName evidence="3">Alpha,alpha-trehalase TreF</fullName>
    </submittedName>
</protein>
<keyword evidence="1" id="KW-0378">Hydrolase</keyword>
<keyword evidence="4" id="KW-1185">Reference proteome</keyword>
<dbReference type="PROSITE" id="PS00928">
    <property type="entry name" value="TREHALASE_2"/>
    <property type="match status" value="1"/>
</dbReference>
<dbReference type="Pfam" id="PF01204">
    <property type="entry name" value="Trehalase"/>
    <property type="match status" value="1"/>
</dbReference>
<keyword evidence="2" id="KW-0326">Glycosidase</keyword>
<dbReference type="RefSeq" id="WP_253564710.1">
    <property type="nucleotide sequence ID" value="NZ_JAMZEK010000001.1"/>
</dbReference>
<evidence type="ECO:0000313" key="4">
    <source>
        <dbReference type="Proteomes" id="UP001204615"/>
    </source>
</evidence>
<dbReference type="NCBIfam" id="NF009773">
    <property type="entry name" value="PRK13270.1"/>
    <property type="match status" value="1"/>
</dbReference>
<dbReference type="PANTHER" id="PTHR23403">
    <property type="entry name" value="TREHALASE"/>
    <property type="match status" value="1"/>
</dbReference>
<dbReference type="Proteomes" id="UP001204615">
    <property type="component" value="Unassembled WGS sequence"/>
</dbReference>
<dbReference type="InterPro" id="IPR012341">
    <property type="entry name" value="6hp_glycosidase-like_sf"/>
</dbReference>
<dbReference type="InterPro" id="IPR018232">
    <property type="entry name" value="Glyco_hydro_37_CS"/>
</dbReference>
<sequence>MSPDGALPRDTTERVAHVPVADTLSPADRYQELFVAVQRGRVFEDSKSFVDCVPRQSPKRILETYRAEHGQPGFELAAFVHAHFHEERTPQNHYVSDPGQSLKQHIDGLWPVLTREPREHPANGSLLPLPQAYVVPGGRFRELYYWDSYFTMLGLAESGRHDLLSTMADNFAWLIEHYGHVPNGNRSYYLSRSQPPVFALMIGLFERHRLCQALRYLPHLRREHDWWMDGADALRPGEAHRHCVRLEDGSLLNRYWDDRDTPREESFREDEATAAQSGRPATEVYRDLRAAAASGWDFSARWCDRTDTLSSIRTTAILPVDLNSLLYKLESKIARLSALGGRSDVAADFAARARERQAAMDRWLWDAQRQHYVDYDWRHGRASTRLTAATTTPLFVGAAAPAQAAAVAATVRDRLLVQGGVATSEDESGQQWDRPNGWAPLQWLAIHGFARNGEEGLAREIASRWLHTVGSLYQRECKLVEKYVLVHEPDGAHGGGGGEYPLQDGFGWTNGVSRRLLHEDHAHPAHRARAGTRD</sequence>
<reference evidence="3 4" key="1">
    <citation type="submission" date="2022-06" db="EMBL/GenBank/DDBJ databases">
        <title>Dyella sp. Sa strain:Sa Genome sequencing.</title>
        <authorList>
            <person name="Park S."/>
        </authorList>
    </citation>
    <scope>NUCLEOTIDE SEQUENCE [LARGE SCALE GENOMIC DNA]</scope>
    <source>
        <strain evidence="3 4">Sa</strain>
    </source>
</reference>